<keyword evidence="1" id="KW-1133">Transmembrane helix</keyword>
<dbReference type="PANTHER" id="PTHR34219:SF3">
    <property type="entry name" value="BLL7967 PROTEIN"/>
    <property type="match status" value="1"/>
</dbReference>
<dbReference type="eggNOG" id="COG3182">
    <property type="taxonomic scope" value="Bacteria"/>
</dbReference>
<feature type="transmembrane region" description="Helical" evidence="1">
    <location>
        <begin position="209"/>
        <end position="229"/>
    </location>
</feature>
<evidence type="ECO:0000313" key="3">
    <source>
        <dbReference type="Proteomes" id="UP000004690"/>
    </source>
</evidence>
<dbReference type="Proteomes" id="UP000004690">
    <property type="component" value="Unassembled WGS sequence"/>
</dbReference>
<feature type="transmembrane region" description="Helical" evidence="1">
    <location>
        <begin position="20"/>
        <end position="44"/>
    </location>
</feature>
<accession>I3C0Y5</accession>
<reference evidence="2 3" key="1">
    <citation type="submission" date="2012-02" db="EMBL/GenBank/DDBJ databases">
        <title>Improved High-Quality Draft genome of Joostella marina DSM 19592.</title>
        <authorList>
            <consortium name="US DOE Joint Genome Institute (JGI-PGF)"/>
            <person name="Lucas S."/>
            <person name="Copeland A."/>
            <person name="Lapidus A."/>
            <person name="Bruce D."/>
            <person name="Goodwin L."/>
            <person name="Pitluck S."/>
            <person name="Peters L."/>
            <person name="Chertkov O."/>
            <person name="Ovchinnikova G."/>
            <person name="Kyrpides N."/>
            <person name="Mavromatis K."/>
            <person name="Detter J.C."/>
            <person name="Han C."/>
            <person name="Land M."/>
            <person name="Hauser L."/>
            <person name="Markowitz V."/>
            <person name="Cheng J.-F."/>
            <person name="Hugenholtz P."/>
            <person name="Woyke T."/>
            <person name="Wu D."/>
            <person name="Tindall B."/>
            <person name="Brambilla E."/>
            <person name="Klenk H.-P."/>
            <person name="Eisen J.A."/>
        </authorList>
    </citation>
    <scope>NUCLEOTIDE SEQUENCE [LARGE SCALE GENOMIC DNA]</scope>
    <source>
        <strain evidence="2 3">DSM 19592</strain>
    </source>
</reference>
<dbReference type="AlphaFoldDB" id="I3C0Y5"/>
<keyword evidence="3" id="KW-1185">Reference proteome</keyword>
<dbReference type="OrthoDB" id="111691at2"/>
<evidence type="ECO:0000313" key="2">
    <source>
        <dbReference type="EMBL" id="EIJ37278.1"/>
    </source>
</evidence>
<feature type="transmembrane region" description="Helical" evidence="1">
    <location>
        <begin position="157"/>
        <end position="178"/>
    </location>
</feature>
<protein>
    <submittedName>
        <fullName evidence="2">Putative iron-regulated membrane protein</fullName>
    </submittedName>
</protein>
<dbReference type="STRING" id="926559.JoomaDRAFT_0218"/>
<feature type="transmembrane region" description="Helical" evidence="1">
    <location>
        <begin position="362"/>
        <end position="383"/>
    </location>
</feature>
<organism evidence="2 3">
    <name type="scientific">Galbibacter orientalis DSM 19592</name>
    <dbReference type="NCBI Taxonomy" id="926559"/>
    <lineage>
        <taxon>Bacteria</taxon>
        <taxon>Pseudomonadati</taxon>
        <taxon>Bacteroidota</taxon>
        <taxon>Flavobacteriia</taxon>
        <taxon>Flavobacteriales</taxon>
        <taxon>Flavobacteriaceae</taxon>
        <taxon>Galbibacter</taxon>
    </lineage>
</organism>
<dbReference type="InterPro" id="IPR005625">
    <property type="entry name" value="PepSY-ass_TM"/>
</dbReference>
<dbReference type="HOGENOM" id="CLU_031962_2_0_10"/>
<dbReference type="EMBL" id="JH651380">
    <property type="protein sequence ID" value="EIJ37278.1"/>
    <property type="molecule type" value="Genomic_DNA"/>
</dbReference>
<proteinExistence type="predicted"/>
<keyword evidence="1" id="KW-0472">Membrane</keyword>
<dbReference type="Pfam" id="PF03929">
    <property type="entry name" value="PepSY_TM"/>
    <property type="match status" value="1"/>
</dbReference>
<dbReference type="RefSeq" id="WP_008616057.1">
    <property type="nucleotide sequence ID" value="NZ_JH651380.1"/>
</dbReference>
<sequence>MKSVKKKKTKSIFRIINDEIHLWLGLISGIIVFIVSITGCFYAFEREIKDAIEPWRFVEQENKLFVPPSVLIDTAAVYMPNYTPTGLTYANKNGAAAVGYSYMVDNKPNFSVVFMNPYSGKFIKKQHTMGANEFDFFTFIINGHKSLWLPEKIGRPIVGIGTLLFIVLLISGIVMWWPKRWNKANLNKSFKIKWKASFKRVNYDLHNVLGFYSLILAFIIAVTGLVWSFQWFANTVYYLTSGGDLMAAHSHPHSNLKNIEFKPNDSIPAIDKAWYKVVTKEPDFQGMYITPTLYEEDDSYEIIAYQSDKTYYNRNEYYFDQYTLELYRNKADRYEEANFADQLYMLNYDIHIGAVLGLTGKIIAFLISLICASLPITGFLVWWNKRK</sequence>
<name>I3C0Y5_9FLAO</name>
<gene>
    <name evidence="2" type="ORF">JoomaDRAFT_0218</name>
</gene>
<keyword evidence="1" id="KW-0812">Transmembrane</keyword>
<dbReference type="PANTHER" id="PTHR34219">
    <property type="entry name" value="IRON-REGULATED INNER MEMBRANE PROTEIN-RELATED"/>
    <property type="match status" value="1"/>
</dbReference>
<evidence type="ECO:0000256" key="1">
    <source>
        <dbReference type="SAM" id="Phobius"/>
    </source>
</evidence>